<evidence type="ECO:0000259" key="5">
    <source>
        <dbReference type="Pfam" id="PF04083"/>
    </source>
</evidence>
<dbReference type="Gene3D" id="3.40.50.1820">
    <property type="entry name" value="alpha/beta hydrolase"/>
    <property type="match status" value="1"/>
</dbReference>
<sequence>MRWLLSTMCLVHVCGNIICFFATTMNPEAHMNVSEIIIHWGYTSEEYEAVTEDGYILPINRIPHGKNNTNSTTPKKVVLCQHGLFSTAGVWVSNPPNNSLAFILADAGYDVWMGNSRGSTWAKKHLYLDPNSKEFWAFSYDEMIKYDLPATINFILKKTGQKQIYYVGHSQGTLIALGAFSANQQLAEKIKMCLLLAPIATVEYVKGSGRLPSYFHPTAFKLLFGEKEFWPTAAFSKLSGYICNVKVIDTACAALLGSLTGYAPQHLNKSRIDVYITHSLAGSSVQILLHYSQAINTGVFGAYDWGSPSLNMLHYNQTTPPLYNVEDMKVPTAMWSGRNDFLADEIDVAHLVSKLPNLIYHKIIADFSHLDFAVGLSAYDEVFKGILKLLHESETENLH</sequence>
<evidence type="ECO:0000256" key="4">
    <source>
        <dbReference type="SAM" id="SignalP"/>
    </source>
</evidence>
<dbReference type="InterPro" id="IPR006693">
    <property type="entry name" value="AB_hydrolase_lipase"/>
</dbReference>
<reference evidence="9" key="3">
    <citation type="submission" date="2025-04" db="UniProtKB">
        <authorList>
            <consortium name="RefSeq"/>
        </authorList>
    </citation>
    <scope>IDENTIFICATION</scope>
    <source>
        <strain evidence="9">17A/GY</strain>
        <tissue evidence="9">Liver</tissue>
    </source>
</reference>
<evidence type="ECO:0000313" key="8">
    <source>
        <dbReference type="Proteomes" id="UP001108280"/>
    </source>
</evidence>
<feature type="active site" description="Charge relay system" evidence="3">
    <location>
        <position position="369"/>
    </location>
</feature>
<name>A0A8C2M7H4_CRIGR</name>
<feature type="active site" description="Charge relay system" evidence="3">
    <location>
        <position position="340"/>
    </location>
</feature>
<reference evidence="8" key="1">
    <citation type="journal article" date="2018" name="Biotechnol. Bioeng.">
        <title>A reference genome of the Chinese hamster based on a hybrid assembly strategy.</title>
        <authorList>
            <person name="Rupp O."/>
            <person name="MacDonald M.L."/>
            <person name="Li S."/>
            <person name="Dhiman H."/>
            <person name="Polson S."/>
            <person name="Griep S."/>
            <person name="Heffner K."/>
            <person name="Hernandez I."/>
            <person name="Brinkrolf K."/>
            <person name="Jadhav V."/>
            <person name="Samoudi M."/>
            <person name="Hao H."/>
            <person name="Kingham B."/>
            <person name="Goesmann A."/>
            <person name="Betenbaugh M.J."/>
            <person name="Lewis N.E."/>
            <person name="Borth N."/>
            <person name="Lee K.H."/>
        </authorList>
    </citation>
    <scope>NUCLEOTIDE SEQUENCE [LARGE SCALE GENOMIC DNA]</scope>
    <source>
        <strain evidence="8">17A/GY</strain>
    </source>
</reference>
<gene>
    <name evidence="6 9" type="primary">LOC100759625</name>
</gene>
<keyword evidence="8" id="KW-1185">Reference proteome</keyword>
<feature type="active site" description="Nucleophile" evidence="3">
    <location>
        <position position="170"/>
    </location>
</feature>
<keyword evidence="2" id="KW-0378">Hydrolase</keyword>
<dbReference type="InterPro" id="IPR029058">
    <property type="entry name" value="AB_hydrolase_fold"/>
</dbReference>
<dbReference type="PANTHER" id="PTHR11005">
    <property type="entry name" value="LYSOSOMAL ACID LIPASE-RELATED"/>
    <property type="match status" value="1"/>
</dbReference>
<evidence type="ECO:0000256" key="3">
    <source>
        <dbReference type="PIRSR" id="PIRSR000862-1"/>
    </source>
</evidence>
<dbReference type="Proteomes" id="UP001108280">
    <property type="component" value="Chromosome 3"/>
</dbReference>
<dbReference type="GeneTree" id="ENSGT00940000161066"/>
<feature type="signal peptide" evidence="4">
    <location>
        <begin position="1"/>
        <end position="15"/>
    </location>
</feature>
<feature type="domain" description="Partial AB-hydrolase lipase" evidence="5">
    <location>
        <begin position="33"/>
        <end position="94"/>
    </location>
</feature>
<dbReference type="Proteomes" id="UP000694386">
    <property type="component" value="Unplaced"/>
</dbReference>
<organism evidence="6 7">
    <name type="scientific">Cricetulus griseus</name>
    <name type="common">Chinese hamster</name>
    <name type="synonym">Cricetulus barabensis griseus</name>
    <dbReference type="NCBI Taxonomy" id="10029"/>
    <lineage>
        <taxon>Eukaryota</taxon>
        <taxon>Metazoa</taxon>
        <taxon>Chordata</taxon>
        <taxon>Craniata</taxon>
        <taxon>Vertebrata</taxon>
        <taxon>Euteleostomi</taxon>
        <taxon>Mammalia</taxon>
        <taxon>Eutheria</taxon>
        <taxon>Euarchontoglires</taxon>
        <taxon>Glires</taxon>
        <taxon>Rodentia</taxon>
        <taxon>Myomorpha</taxon>
        <taxon>Muroidea</taxon>
        <taxon>Cricetidae</taxon>
        <taxon>Cricetinae</taxon>
        <taxon>Cricetulus</taxon>
    </lineage>
</organism>
<dbReference type="Pfam" id="PF04083">
    <property type="entry name" value="Abhydro_lipase"/>
    <property type="match status" value="1"/>
</dbReference>
<accession>A0A8C2M7H4</accession>
<dbReference type="InterPro" id="IPR025483">
    <property type="entry name" value="Lipase_euk"/>
</dbReference>
<keyword evidence="4" id="KW-0732">Signal</keyword>
<dbReference type="KEGG" id="cge:100759625"/>
<reference evidence="8" key="2">
    <citation type="journal article" date="2020" name="Biotechnol. Bioeng.">
        <title>Chromosome-scale scaffolds for the Chinese hamster reference genome assembly to facilitate the study of the CHO epigenome.</title>
        <authorList>
            <person name="Hilliard W."/>
            <person name="MacDonald M."/>
            <person name="Lee K.H."/>
        </authorList>
    </citation>
    <scope>NUCLEOTIDE SEQUENCE [LARGE SCALE GENOMIC DNA]</scope>
    <source>
        <strain evidence="8">17A/GY</strain>
    </source>
</reference>
<dbReference type="AlphaFoldDB" id="A0A8C2M7H4"/>
<proteinExistence type="inferred from homology"/>
<feature type="chain" id="PRO_5044678779" description="Lipase" evidence="4">
    <location>
        <begin position="16"/>
        <end position="399"/>
    </location>
</feature>
<dbReference type="FunFam" id="3.40.50.1820:FF:000012">
    <property type="entry name" value="Lipase"/>
    <property type="match status" value="1"/>
</dbReference>
<dbReference type="OrthoDB" id="9974421at2759"/>
<comment type="similarity">
    <text evidence="1 2">Belongs to the AB hydrolase superfamily. Lipase family.</text>
</comment>
<evidence type="ECO:0000313" key="6">
    <source>
        <dbReference type="Ensembl" id="ENSCGRP00001014551.1"/>
    </source>
</evidence>
<protein>
    <recommendedName>
        <fullName evidence="2">Lipase</fullName>
    </recommendedName>
</protein>
<keyword evidence="2" id="KW-0443">Lipid metabolism</keyword>
<dbReference type="GO" id="GO:0016042">
    <property type="term" value="P:lipid catabolic process"/>
    <property type="evidence" value="ECO:0007669"/>
    <property type="project" value="UniProtKB-KW"/>
</dbReference>
<dbReference type="Ensembl" id="ENSCGRT00001018788.1">
    <property type="protein sequence ID" value="ENSCGRP00001014551.1"/>
    <property type="gene ID" value="ENSCGRG00001015403.1"/>
</dbReference>
<dbReference type="GeneID" id="100759625"/>
<evidence type="ECO:0000256" key="1">
    <source>
        <dbReference type="ARBA" id="ARBA00010701"/>
    </source>
</evidence>
<evidence type="ECO:0000313" key="7">
    <source>
        <dbReference type="Proteomes" id="UP000694386"/>
    </source>
</evidence>
<evidence type="ECO:0000313" key="9">
    <source>
        <dbReference type="RefSeq" id="XP_027262564.1"/>
    </source>
</evidence>
<keyword evidence="2" id="KW-0442">Lipid degradation</keyword>
<evidence type="ECO:0000256" key="2">
    <source>
        <dbReference type="PIRNR" id="PIRNR000862"/>
    </source>
</evidence>
<dbReference type="GO" id="GO:0016788">
    <property type="term" value="F:hydrolase activity, acting on ester bonds"/>
    <property type="evidence" value="ECO:0007669"/>
    <property type="project" value="InterPro"/>
</dbReference>
<dbReference type="PIRSF" id="PIRSF000862">
    <property type="entry name" value="Steryl_ester_lip"/>
    <property type="match status" value="1"/>
</dbReference>
<dbReference type="SUPFAM" id="SSF53474">
    <property type="entry name" value="alpha/beta-Hydrolases"/>
    <property type="match status" value="1"/>
</dbReference>
<dbReference type="RefSeq" id="XP_027262564.1">
    <property type="nucleotide sequence ID" value="XM_027406763.1"/>
</dbReference>
<reference evidence="6" key="4">
    <citation type="submission" date="2025-05" db="UniProtKB">
        <authorList>
            <consortium name="Ensembl"/>
        </authorList>
    </citation>
    <scope>IDENTIFICATION</scope>
</reference>